<keyword evidence="2" id="KW-0472">Membrane</keyword>
<protein>
    <submittedName>
        <fullName evidence="3">Uncharacterized protein</fullName>
    </submittedName>
</protein>
<dbReference type="EMBL" id="CAMPGE010009072">
    <property type="protein sequence ID" value="CAI2367947.1"/>
    <property type="molecule type" value="Genomic_DNA"/>
</dbReference>
<sequence length="222" mass="25182">MPYFRGDLRGIPAIAYMLITSQVLFIILRTSNLTIAVSNRVRDHNKSAQKSGSNLLTLCLGDTPCNISRTNLSSQKKSKEVYASPRFPILSTKTAKRTPSEKTRKTEKSSRNMPSIKRIKIGLPTYKDFYQKQHNSKPLRKPKDLRNIKQRSKSRNPSQSSEKLMSYFNSKRLDRAASKFHKKQKSNIKLVQNEGPIVEGGLCPYNYKSSVKLCKSTTGIVL</sequence>
<evidence type="ECO:0000313" key="3">
    <source>
        <dbReference type="EMBL" id="CAI2367947.1"/>
    </source>
</evidence>
<dbReference type="Proteomes" id="UP001295684">
    <property type="component" value="Unassembled WGS sequence"/>
</dbReference>
<dbReference type="AlphaFoldDB" id="A0AAD1XE94"/>
<feature type="transmembrane region" description="Helical" evidence="2">
    <location>
        <begin position="13"/>
        <end position="37"/>
    </location>
</feature>
<comment type="caution">
    <text evidence="3">The sequence shown here is derived from an EMBL/GenBank/DDBJ whole genome shotgun (WGS) entry which is preliminary data.</text>
</comment>
<feature type="compositionally biased region" description="Basic and acidic residues" evidence="1">
    <location>
        <begin position="98"/>
        <end position="110"/>
    </location>
</feature>
<evidence type="ECO:0000256" key="1">
    <source>
        <dbReference type="SAM" id="MobiDB-lite"/>
    </source>
</evidence>
<keyword evidence="2" id="KW-1133">Transmembrane helix</keyword>
<keyword evidence="2" id="KW-0812">Transmembrane</keyword>
<reference evidence="3" key="1">
    <citation type="submission" date="2023-07" db="EMBL/GenBank/DDBJ databases">
        <authorList>
            <consortium name="AG Swart"/>
            <person name="Singh M."/>
            <person name="Singh A."/>
            <person name="Seah K."/>
            <person name="Emmerich C."/>
        </authorList>
    </citation>
    <scope>NUCLEOTIDE SEQUENCE</scope>
    <source>
        <strain evidence="3">DP1</strain>
    </source>
</reference>
<accession>A0AAD1XE94</accession>
<feature type="region of interest" description="Disordered" evidence="1">
    <location>
        <begin position="88"/>
        <end position="116"/>
    </location>
</feature>
<feature type="region of interest" description="Disordered" evidence="1">
    <location>
        <begin position="132"/>
        <end position="162"/>
    </location>
</feature>
<proteinExistence type="predicted"/>
<name>A0AAD1XE94_EUPCR</name>
<gene>
    <name evidence="3" type="ORF">ECRASSUSDP1_LOCUS9236</name>
</gene>
<organism evidence="3 4">
    <name type="scientific">Euplotes crassus</name>
    <dbReference type="NCBI Taxonomy" id="5936"/>
    <lineage>
        <taxon>Eukaryota</taxon>
        <taxon>Sar</taxon>
        <taxon>Alveolata</taxon>
        <taxon>Ciliophora</taxon>
        <taxon>Intramacronucleata</taxon>
        <taxon>Spirotrichea</taxon>
        <taxon>Hypotrichia</taxon>
        <taxon>Euplotida</taxon>
        <taxon>Euplotidae</taxon>
        <taxon>Moneuplotes</taxon>
    </lineage>
</organism>
<keyword evidence="4" id="KW-1185">Reference proteome</keyword>
<evidence type="ECO:0000313" key="4">
    <source>
        <dbReference type="Proteomes" id="UP001295684"/>
    </source>
</evidence>
<evidence type="ECO:0000256" key="2">
    <source>
        <dbReference type="SAM" id="Phobius"/>
    </source>
</evidence>